<name>A0A427YEX3_9TREE</name>
<accession>A0A427YEX3</accession>
<organism evidence="2 3">
    <name type="scientific">Saitozyma podzolica</name>
    <dbReference type="NCBI Taxonomy" id="1890683"/>
    <lineage>
        <taxon>Eukaryota</taxon>
        <taxon>Fungi</taxon>
        <taxon>Dikarya</taxon>
        <taxon>Basidiomycota</taxon>
        <taxon>Agaricomycotina</taxon>
        <taxon>Tremellomycetes</taxon>
        <taxon>Tremellales</taxon>
        <taxon>Trimorphomycetaceae</taxon>
        <taxon>Saitozyma</taxon>
    </lineage>
</organism>
<keyword evidence="3" id="KW-1185">Reference proteome</keyword>
<dbReference type="EMBL" id="RSCD01000012">
    <property type="protein sequence ID" value="RSH89729.1"/>
    <property type="molecule type" value="Genomic_DNA"/>
</dbReference>
<evidence type="ECO:0000313" key="3">
    <source>
        <dbReference type="Proteomes" id="UP000279259"/>
    </source>
</evidence>
<dbReference type="STRING" id="1890683.A0A427YEX3"/>
<reference evidence="2 3" key="1">
    <citation type="submission" date="2018-11" db="EMBL/GenBank/DDBJ databases">
        <title>Genome sequence of Saitozyma podzolica DSM 27192.</title>
        <authorList>
            <person name="Aliyu H."/>
            <person name="Gorte O."/>
            <person name="Ochsenreither K."/>
        </authorList>
    </citation>
    <scope>NUCLEOTIDE SEQUENCE [LARGE SCALE GENOMIC DNA]</scope>
    <source>
        <strain evidence="2 3">DSM 27192</strain>
    </source>
</reference>
<feature type="region of interest" description="Disordered" evidence="1">
    <location>
        <begin position="56"/>
        <end position="102"/>
    </location>
</feature>
<comment type="caution">
    <text evidence="2">The sequence shown here is derived from an EMBL/GenBank/DDBJ whole genome shotgun (WGS) entry which is preliminary data.</text>
</comment>
<proteinExistence type="predicted"/>
<feature type="compositionally biased region" description="Basic and acidic residues" evidence="1">
    <location>
        <begin position="81"/>
        <end position="97"/>
    </location>
</feature>
<feature type="region of interest" description="Disordered" evidence="1">
    <location>
        <begin position="1"/>
        <end position="22"/>
    </location>
</feature>
<dbReference type="Proteomes" id="UP000279259">
    <property type="component" value="Unassembled WGS sequence"/>
</dbReference>
<gene>
    <name evidence="2" type="ORF">EHS25_001714</name>
</gene>
<dbReference type="OrthoDB" id="2564636at2759"/>
<evidence type="ECO:0000313" key="2">
    <source>
        <dbReference type="EMBL" id="RSH89729.1"/>
    </source>
</evidence>
<evidence type="ECO:0000256" key="1">
    <source>
        <dbReference type="SAM" id="MobiDB-lite"/>
    </source>
</evidence>
<protein>
    <submittedName>
        <fullName evidence="2">Uncharacterized protein</fullName>
    </submittedName>
</protein>
<dbReference type="AlphaFoldDB" id="A0A427YEX3"/>
<sequence length="589" mass="63891">MTVTADTAPFNPAITAKDRSSSDFCVPRHARCASTSRRTSCGTPFSLDSVLEHAAGHNGDLRRPSWPPPAETRHSSAPSHKGKEVQSESASECRGHENGAQQRRAPWVVDVLEVQREAQNWAGEDKVILVLDAPSVDALSPILYNPAFAGSLLLVASTRPLPFIEATTPPCGFPSAPPHAEIFPTVEVFSLPLHPRFGESTNCPPCSKRLQISRAPSDRTSPGLGGITIRLIHHKAPPCLARYQVSISSLDMDQDALSAPEDIVAPARSHLSYFSRSRFPRGPSKQTRSETIRTTWQQNGSPFDAIINFIPSANTFQADGILQNMLHQSVVTTIGVVPYLARKAPGSTFDPISSVSLVHVLPTLVPKALPVIIESFLLSMMPAFQNGNRQVWGAVVSTAVWQSPNVDIVSHSQIDHSTERVSGAEILLYGRVRCSQIVREGSGEPRKSRAFLGNWNACVSMPGLLVPNLSATQSAASSARRVQALDVIIQLHPPWILRDRCPSPPIEYETVVPAYPSPHYARLTSRCSEGSPGSRVRACRAADTSKSVQGLEERVPGRKESFLAPFALREDCLVGHVDVLVKQGCEKGV</sequence>